<dbReference type="PANTHER" id="PTHR46322">
    <property type="entry name" value="PUROMYCIN-SENSITIVE AMINOPEPTIDASE"/>
    <property type="match status" value="1"/>
</dbReference>
<sequence>MGSSGYYGLLPCSWSVKDANSMVLLASSKLSALKSLTILSMNEEDVFGLEYDPDLFNIVVVLDFNMGAMESKSLNIFNSKLVFVSPETVTDADYVVILGAIGHEKHTNEATAKVKVVLARAEEQGQMIESLHTSVSIP</sequence>
<dbReference type="InterPro" id="IPR012779">
    <property type="entry name" value="Peptidase_M1_pepN"/>
</dbReference>
<dbReference type="Gene3D" id="3.30.2010.30">
    <property type="match status" value="1"/>
</dbReference>
<dbReference type="PANTHER" id="PTHR46322:SF1">
    <property type="entry name" value="PUROMYCIN-SENSITIVE AMINOPEPTIDASE"/>
    <property type="match status" value="1"/>
</dbReference>
<dbReference type="Proteomes" id="UP000306102">
    <property type="component" value="Unassembled WGS sequence"/>
</dbReference>
<organism evidence="2 3">
    <name type="scientific">Camellia sinensis var. sinensis</name>
    <name type="common">China tea</name>
    <dbReference type="NCBI Taxonomy" id="542762"/>
    <lineage>
        <taxon>Eukaryota</taxon>
        <taxon>Viridiplantae</taxon>
        <taxon>Streptophyta</taxon>
        <taxon>Embryophyta</taxon>
        <taxon>Tracheophyta</taxon>
        <taxon>Spermatophyta</taxon>
        <taxon>Magnoliopsida</taxon>
        <taxon>eudicotyledons</taxon>
        <taxon>Gunneridae</taxon>
        <taxon>Pentapetalae</taxon>
        <taxon>asterids</taxon>
        <taxon>Ericales</taxon>
        <taxon>Theaceae</taxon>
        <taxon>Camellia</taxon>
    </lineage>
</organism>
<name>A0A4S4E3A0_CAMSN</name>
<proteinExistence type="predicted"/>
<dbReference type="EMBL" id="SDRB02008300">
    <property type="protein sequence ID" value="THG09696.1"/>
    <property type="molecule type" value="Genomic_DNA"/>
</dbReference>
<feature type="domain" description="Peptidase M1 membrane alanine aminopeptidase" evidence="1">
    <location>
        <begin position="43"/>
        <end position="104"/>
    </location>
</feature>
<evidence type="ECO:0000259" key="1">
    <source>
        <dbReference type="Pfam" id="PF01433"/>
    </source>
</evidence>
<gene>
    <name evidence="2" type="ORF">TEA_024313</name>
</gene>
<accession>A0A4S4E3A0</accession>
<dbReference type="GO" id="GO:0009507">
    <property type="term" value="C:chloroplast"/>
    <property type="evidence" value="ECO:0007669"/>
    <property type="project" value="TreeGrafter"/>
</dbReference>
<dbReference type="STRING" id="542762.A0A4S4E3A0"/>
<dbReference type="SUPFAM" id="SSF55486">
    <property type="entry name" value="Metalloproteases ('zincins'), catalytic domain"/>
    <property type="match status" value="1"/>
</dbReference>
<keyword evidence="3" id="KW-1185">Reference proteome</keyword>
<dbReference type="GO" id="GO:0008237">
    <property type="term" value="F:metallopeptidase activity"/>
    <property type="evidence" value="ECO:0007669"/>
    <property type="project" value="InterPro"/>
</dbReference>
<dbReference type="GO" id="GO:0008270">
    <property type="term" value="F:zinc ion binding"/>
    <property type="evidence" value="ECO:0007669"/>
    <property type="project" value="InterPro"/>
</dbReference>
<evidence type="ECO:0000313" key="3">
    <source>
        <dbReference type="Proteomes" id="UP000306102"/>
    </source>
</evidence>
<reference evidence="2 3" key="1">
    <citation type="journal article" date="2018" name="Proc. Natl. Acad. Sci. U.S.A.">
        <title>Draft genome sequence of Camellia sinensis var. sinensis provides insights into the evolution of the tea genome and tea quality.</title>
        <authorList>
            <person name="Wei C."/>
            <person name="Yang H."/>
            <person name="Wang S."/>
            <person name="Zhao J."/>
            <person name="Liu C."/>
            <person name="Gao L."/>
            <person name="Xia E."/>
            <person name="Lu Y."/>
            <person name="Tai Y."/>
            <person name="She G."/>
            <person name="Sun J."/>
            <person name="Cao H."/>
            <person name="Tong W."/>
            <person name="Gao Q."/>
            <person name="Li Y."/>
            <person name="Deng W."/>
            <person name="Jiang X."/>
            <person name="Wang W."/>
            <person name="Chen Q."/>
            <person name="Zhang S."/>
            <person name="Li H."/>
            <person name="Wu J."/>
            <person name="Wang P."/>
            <person name="Li P."/>
            <person name="Shi C."/>
            <person name="Zheng F."/>
            <person name="Jian J."/>
            <person name="Huang B."/>
            <person name="Shan D."/>
            <person name="Shi M."/>
            <person name="Fang C."/>
            <person name="Yue Y."/>
            <person name="Li F."/>
            <person name="Li D."/>
            <person name="Wei S."/>
            <person name="Han B."/>
            <person name="Jiang C."/>
            <person name="Yin Y."/>
            <person name="Xia T."/>
            <person name="Zhang Z."/>
            <person name="Bennetzen J.L."/>
            <person name="Zhao S."/>
            <person name="Wan X."/>
        </authorList>
    </citation>
    <scope>NUCLEOTIDE SEQUENCE [LARGE SCALE GENOMIC DNA]</scope>
    <source>
        <strain evidence="3">cv. Shuchazao</strain>
        <tissue evidence="2">Leaf</tissue>
    </source>
</reference>
<dbReference type="InterPro" id="IPR014782">
    <property type="entry name" value="Peptidase_M1_dom"/>
</dbReference>
<dbReference type="Pfam" id="PF01433">
    <property type="entry name" value="Peptidase_M1"/>
    <property type="match status" value="1"/>
</dbReference>
<evidence type="ECO:0000313" key="2">
    <source>
        <dbReference type="EMBL" id="THG09696.1"/>
    </source>
</evidence>
<protein>
    <recommendedName>
        <fullName evidence="1">Peptidase M1 membrane alanine aminopeptidase domain-containing protein</fullName>
    </recommendedName>
</protein>
<comment type="caution">
    <text evidence="2">The sequence shown here is derived from an EMBL/GenBank/DDBJ whole genome shotgun (WGS) entry which is preliminary data.</text>
</comment>
<dbReference type="AlphaFoldDB" id="A0A4S4E3A0"/>